<protein>
    <submittedName>
        <fullName evidence="3">Phosphoglycerate mutase</fullName>
    </submittedName>
</protein>
<dbReference type="InterPro" id="IPR029033">
    <property type="entry name" value="His_PPase_superfam"/>
</dbReference>
<feature type="binding site" evidence="2">
    <location>
        <position position="54"/>
    </location>
    <ligand>
        <name>substrate</name>
    </ligand>
</feature>
<sequence length="233" mass="25494">MSELLLIRHGQARFGTDDYDRLSETGQRQARLVGRQLAERGLHVDAALTGGMQRQRHTAELALAHWDSAPTLTTDPGFAEYDAEALFTAYLPGVLEADAGLAARRDEITRDRRLFQKTFEAVTRAWIADAPRAEAVGERWDAFRARVQAALDRLHREQPRDARVAVFTSGGPIAVAVAAATDAGPARTLELNWSVHNGAVSSLRSTRAGWRLTGFNDISAQHAAGDPALVTFR</sequence>
<evidence type="ECO:0000256" key="1">
    <source>
        <dbReference type="ARBA" id="ARBA00022801"/>
    </source>
</evidence>
<dbReference type="CDD" id="cd07067">
    <property type="entry name" value="HP_PGM_like"/>
    <property type="match status" value="1"/>
</dbReference>
<keyword evidence="1" id="KW-0378">Hydrolase</keyword>
<comment type="caution">
    <text evidence="3">The sequence shown here is derived from an EMBL/GenBank/DDBJ whole genome shotgun (WGS) entry which is preliminary data.</text>
</comment>
<organism evidence="3 4">
    <name type="scientific">Salinisphaera orenii MK-B5</name>
    <dbReference type="NCBI Taxonomy" id="856730"/>
    <lineage>
        <taxon>Bacteria</taxon>
        <taxon>Pseudomonadati</taxon>
        <taxon>Pseudomonadota</taxon>
        <taxon>Gammaproteobacteria</taxon>
        <taxon>Salinisphaerales</taxon>
        <taxon>Salinisphaeraceae</taxon>
        <taxon>Salinisphaera</taxon>
    </lineage>
</organism>
<dbReference type="EMBL" id="AYKH01000044">
    <property type="protein sequence ID" value="ROO24029.1"/>
    <property type="molecule type" value="Genomic_DNA"/>
</dbReference>
<dbReference type="PANTHER" id="PTHR20935:SF0">
    <property type="entry name" value="SERINE_THREONINE-PROTEIN PHOSPHATASE PGAM5, MITOCHONDRIAL"/>
    <property type="match status" value="1"/>
</dbReference>
<accession>A0A423PEG3</accession>
<dbReference type="SMART" id="SM00855">
    <property type="entry name" value="PGAM"/>
    <property type="match status" value="1"/>
</dbReference>
<dbReference type="InterPro" id="IPR051021">
    <property type="entry name" value="Mito_Ser/Thr_phosphatase"/>
</dbReference>
<dbReference type="Pfam" id="PF00300">
    <property type="entry name" value="His_Phos_1"/>
    <property type="match status" value="1"/>
</dbReference>
<evidence type="ECO:0000313" key="3">
    <source>
        <dbReference type="EMBL" id="ROO24029.1"/>
    </source>
</evidence>
<dbReference type="GO" id="GO:0016787">
    <property type="term" value="F:hydrolase activity"/>
    <property type="evidence" value="ECO:0007669"/>
    <property type="project" value="UniProtKB-KW"/>
</dbReference>
<proteinExistence type="predicted"/>
<evidence type="ECO:0000313" key="4">
    <source>
        <dbReference type="Proteomes" id="UP000283993"/>
    </source>
</evidence>
<dbReference type="SUPFAM" id="SSF53254">
    <property type="entry name" value="Phosphoglycerate mutase-like"/>
    <property type="match status" value="1"/>
</dbReference>
<dbReference type="PANTHER" id="PTHR20935">
    <property type="entry name" value="PHOSPHOGLYCERATE MUTASE-RELATED"/>
    <property type="match status" value="1"/>
</dbReference>
<keyword evidence="4" id="KW-1185">Reference proteome</keyword>
<dbReference type="InterPro" id="IPR013078">
    <property type="entry name" value="His_Pase_superF_clade-1"/>
</dbReference>
<evidence type="ECO:0000256" key="2">
    <source>
        <dbReference type="PIRSR" id="PIRSR613078-2"/>
    </source>
</evidence>
<dbReference type="Proteomes" id="UP000283993">
    <property type="component" value="Unassembled WGS sequence"/>
</dbReference>
<name>A0A423PEG3_9GAMM</name>
<dbReference type="Gene3D" id="3.40.50.1240">
    <property type="entry name" value="Phosphoglycerate mutase-like"/>
    <property type="match status" value="1"/>
</dbReference>
<dbReference type="RefSeq" id="WP_123632387.1">
    <property type="nucleotide sequence ID" value="NZ_AYKH01000044.1"/>
</dbReference>
<gene>
    <name evidence="3" type="ORF">SAOR_16505</name>
</gene>
<dbReference type="AlphaFoldDB" id="A0A423PEG3"/>
<reference evidence="3 4" key="1">
    <citation type="submission" date="2013-10" db="EMBL/GenBank/DDBJ databases">
        <title>Salinisphaera orenii MK-B5 Genome Sequencing.</title>
        <authorList>
            <person name="Lai Q."/>
            <person name="Li C."/>
            <person name="Shao Z."/>
        </authorList>
    </citation>
    <scope>NUCLEOTIDE SEQUENCE [LARGE SCALE GENOMIC DNA]</scope>
    <source>
        <strain evidence="3 4">MK-B5</strain>
    </source>
</reference>